<keyword evidence="5 7" id="KW-0238">DNA-binding</keyword>
<dbReference type="NCBIfam" id="TIGR02937">
    <property type="entry name" value="sigma70-ECF"/>
    <property type="match status" value="1"/>
</dbReference>
<feature type="domain" description="RNA polymerase sigma factor 70 region 4 type 2" evidence="9">
    <location>
        <begin position="126"/>
        <end position="178"/>
    </location>
</feature>
<proteinExistence type="inferred from homology"/>
<sequence length="316" mass="34644">MPTATVEDFEAYRRELLVHCYRLLGSVHEAEDLVQETMIRAWRARDRYDERMASVRTWLYKIATNACLTALQGRARRPLPSGLGAASDDPYAPLVPSLQVPWLQPFPDSRLADPASRIAGRANLRLALIAAMQVLPPKQRAVLILRDVLEFTAAEVADQLETSTAAVNSALQRARTSLSAAAPAEADVAEPGDAAVESVLDRYIRAFESADVGGLVALLTDDVMMEMPPIPLWYVGKVHYGQFIERVFGIRGDAWRMIPLTANCQPAVAAYCRDGEGLYQLHTLQVFSIGAAGISRNVVFQESQVYADFGLAAVLS</sequence>
<evidence type="ECO:0000256" key="6">
    <source>
        <dbReference type="ARBA" id="ARBA00023163"/>
    </source>
</evidence>
<dbReference type="InterPro" id="IPR014305">
    <property type="entry name" value="RNA_pol_sigma-G_actinobac"/>
</dbReference>
<dbReference type="Gene3D" id="1.10.10.10">
    <property type="entry name" value="Winged helix-like DNA-binding domain superfamily/Winged helix DNA-binding domain"/>
    <property type="match status" value="1"/>
</dbReference>
<keyword evidence="3 7" id="KW-0805">Transcription regulation</keyword>
<dbReference type="SUPFAM" id="SSF88946">
    <property type="entry name" value="Sigma2 domain of RNA polymerase sigma factors"/>
    <property type="match status" value="1"/>
</dbReference>
<gene>
    <name evidence="10" type="ORF">GCM10009765_84540</name>
</gene>
<evidence type="ECO:0000256" key="5">
    <source>
        <dbReference type="ARBA" id="ARBA00023125"/>
    </source>
</evidence>
<dbReference type="PANTHER" id="PTHR43133">
    <property type="entry name" value="RNA POLYMERASE ECF-TYPE SIGMA FACTO"/>
    <property type="match status" value="1"/>
</dbReference>
<dbReference type="InterPro" id="IPR014284">
    <property type="entry name" value="RNA_pol_sigma-70_dom"/>
</dbReference>
<dbReference type="NCBIfam" id="TIGR02960">
    <property type="entry name" value="SigX5"/>
    <property type="match status" value="1"/>
</dbReference>
<comment type="subunit">
    <text evidence="2">Interacts transiently with the RNA polymerase catalytic core formed by RpoA, RpoB, RpoC and RpoZ (2 alpha, 1 beta, 1 beta' and 1 omega subunit) to form the RNA polymerase holoenzyme that can initiate transcription.</text>
</comment>
<dbReference type="SUPFAM" id="SSF54427">
    <property type="entry name" value="NTF2-like"/>
    <property type="match status" value="1"/>
</dbReference>
<dbReference type="InterPro" id="IPR013324">
    <property type="entry name" value="RNA_pol_sigma_r3/r4-like"/>
</dbReference>
<feature type="domain" description="RNA polymerase sigma-70 region 2" evidence="8">
    <location>
        <begin position="9"/>
        <end position="76"/>
    </location>
</feature>
<dbReference type="InterPro" id="IPR013249">
    <property type="entry name" value="RNA_pol_sigma70_r4_t2"/>
</dbReference>
<evidence type="ECO:0000256" key="4">
    <source>
        <dbReference type="ARBA" id="ARBA00023082"/>
    </source>
</evidence>
<name>A0ABP4VE28_9ACTN</name>
<dbReference type="InterPro" id="IPR032710">
    <property type="entry name" value="NTF2-like_dom_sf"/>
</dbReference>
<dbReference type="PANTHER" id="PTHR43133:SF65">
    <property type="entry name" value="ECF RNA POLYMERASE SIGMA FACTOR SIGG"/>
    <property type="match status" value="1"/>
</dbReference>
<dbReference type="Gene3D" id="3.10.450.50">
    <property type="match status" value="1"/>
</dbReference>
<dbReference type="Gene3D" id="1.10.1740.10">
    <property type="match status" value="1"/>
</dbReference>
<dbReference type="Proteomes" id="UP001500618">
    <property type="component" value="Unassembled WGS sequence"/>
</dbReference>
<dbReference type="NCBIfam" id="NF006089">
    <property type="entry name" value="PRK08241.1"/>
    <property type="match status" value="1"/>
</dbReference>
<evidence type="ECO:0000313" key="10">
    <source>
        <dbReference type="EMBL" id="GAA1723663.1"/>
    </source>
</evidence>
<dbReference type="InterPro" id="IPR039425">
    <property type="entry name" value="RNA_pol_sigma-70-like"/>
</dbReference>
<dbReference type="Pfam" id="PF04542">
    <property type="entry name" value="Sigma70_r2"/>
    <property type="match status" value="1"/>
</dbReference>
<dbReference type="InterPro" id="IPR036388">
    <property type="entry name" value="WH-like_DNA-bd_sf"/>
</dbReference>
<dbReference type="InterPro" id="IPR013325">
    <property type="entry name" value="RNA_pol_sigma_r2"/>
</dbReference>
<organism evidence="10 11">
    <name type="scientific">Fodinicola feengrottensis</name>
    <dbReference type="NCBI Taxonomy" id="435914"/>
    <lineage>
        <taxon>Bacteria</taxon>
        <taxon>Bacillati</taxon>
        <taxon>Actinomycetota</taxon>
        <taxon>Actinomycetes</taxon>
        <taxon>Mycobacteriales</taxon>
        <taxon>Fodinicola</taxon>
    </lineage>
</organism>
<dbReference type="CDD" id="cd06171">
    <property type="entry name" value="Sigma70_r4"/>
    <property type="match status" value="1"/>
</dbReference>
<dbReference type="InterPro" id="IPR007627">
    <property type="entry name" value="RNA_pol_sigma70_r2"/>
</dbReference>
<evidence type="ECO:0000256" key="1">
    <source>
        <dbReference type="ARBA" id="ARBA00010641"/>
    </source>
</evidence>
<dbReference type="SUPFAM" id="SSF88659">
    <property type="entry name" value="Sigma3 and sigma4 domains of RNA polymerase sigma factors"/>
    <property type="match status" value="1"/>
</dbReference>
<keyword evidence="11" id="KW-1185">Reference proteome</keyword>
<dbReference type="Pfam" id="PF08281">
    <property type="entry name" value="Sigma70_r4_2"/>
    <property type="match status" value="1"/>
</dbReference>
<evidence type="ECO:0000259" key="9">
    <source>
        <dbReference type="Pfam" id="PF08281"/>
    </source>
</evidence>
<evidence type="ECO:0000259" key="8">
    <source>
        <dbReference type="Pfam" id="PF04542"/>
    </source>
</evidence>
<accession>A0ABP4VE28</accession>
<protein>
    <recommendedName>
        <fullName evidence="7">RNA polymerase sigma factor</fullName>
    </recommendedName>
</protein>
<comment type="caution">
    <text evidence="10">The sequence shown here is derived from an EMBL/GenBank/DDBJ whole genome shotgun (WGS) entry which is preliminary data.</text>
</comment>
<evidence type="ECO:0000313" key="11">
    <source>
        <dbReference type="Proteomes" id="UP001500618"/>
    </source>
</evidence>
<keyword evidence="6 7" id="KW-0804">Transcription</keyword>
<dbReference type="InterPro" id="IPR000838">
    <property type="entry name" value="RNA_pol_sigma70_ECF_CS"/>
</dbReference>
<dbReference type="RefSeq" id="WP_163572136.1">
    <property type="nucleotide sequence ID" value="NZ_BAAANY010000058.1"/>
</dbReference>
<evidence type="ECO:0000256" key="2">
    <source>
        <dbReference type="ARBA" id="ARBA00011344"/>
    </source>
</evidence>
<reference evidence="11" key="1">
    <citation type="journal article" date="2019" name="Int. J. Syst. Evol. Microbiol.">
        <title>The Global Catalogue of Microorganisms (GCM) 10K type strain sequencing project: providing services to taxonomists for standard genome sequencing and annotation.</title>
        <authorList>
            <consortium name="The Broad Institute Genomics Platform"/>
            <consortium name="The Broad Institute Genome Sequencing Center for Infectious Disease"/>
            <person name="Wu L."/>
            <person name="Ma J."/>
        </authorList>
    </citation>
    <scope>NUCLEOTIDE SEQUENCE [LARGE SCALE GENOMIC DNA]</scope>
    <source>
        <strain evidence="11">JCM 14718</strain>
    </source>
</reference>
<dbReference type="EMBL" id="BAAANY010000058">
    <property type="protein sequence ID" value="GAA1723663.1"/>
    <property type="molecule type" value="Genomic_DNA"/>
</dbReference>
<evidence type="ECO:0000256" key="7">
    <source>
        <dbReference type="RuleBase" id="RU000716"/>
    </source>
</evidence>
<dbReference type="PROSITE" id="PS01063">
    <property type="entry name" value="SIGMA70_ECF"/>
    <property type="match status" value="1"/>
</dbReference>
<keyword evidence="4 7" id="KW-0731">Sigma factor</keyword>
<comment type="similarity">
    <text evidence="1 7">Belongs to the sigma-70 factor family. ECF subfamily.</text>
</comment>
<evidence type="ECO:0000256" key="3">
    <source>
        <dbReference type="ARBA" id="ARBA00023015"/>
    </source>
</evidence>